<dbReference type="SMART" id="SM00382">
    <property type="entry name" value="AAA"/>
    <property type="match status" value="1"/>
</dbReference>
<feature type="domain" description="AAA+ ATPase" evidence="2">
    <location>
        <begin position="89"/>
        <end position="274"/>
    </location>
</feature>
<name>A0ABX1SDG5_9PSEU</name>
<dbReference type="InterPro" id="IPR003593">
    <property type="entry name" value="AAA+_ATPase"/>
</dbReference>
<comment type="caution">
    <text evidence="3">The sequence shown here is derived from an EMBL/GenBank/DDBJ whole genome shotgun (WGS) entry which is preliminary data.</text>
</comment>
<feature type="region of interest" description="Disordered" evidence="1">
    <location>
        <begin position="460"/>
        <end position="483"/>
    </location>
</feature>
<protein>
    <submittedName>
        <fullName evidence="3">AAA family ATPase</fullName>
    </submittedName>
</protein>
<dbReference type="Pfam" id="PF13481">
    <property type="entry name" value="AAA_25"/>
    <property type="match status" value="1"/>
</dbReference>
<proteinExistence type="predicted"/>
<dbReference type="EMBL" id="JAAXLA010000028">
    <property type="protein sequence ID" value="NMH98897.1"/>
    <property type="molecule type" value="Genomic_DNA"/>
</dbReference>
<dbReference type="InterPro" id="IPR027417">
    <property type="entry name" value="P-loop_NTPase"/>
</dbReference>
<dbReference type="RefSeq" id="WP_169382334.1">
    <property type="nucleotide sequence ID" value="NZ_JAAXLA010000028.1"/>
</dbReference>
<accession>A0ABX1SDG5</accession>
<sequence>MTAQDGAAIFERLARQGVGVDRLRHATLAGTGQLQPVRSPRSAPRSSTPGNGEHPDRDDAPKGRHLRVTRASQVAMRRARWLWDGRIVVGGLSLLAGREGLGKSTIAVELVAQVTRGKLDGEFMGQPRNVIYINSEDARDYTIVPRLLAAGADLDRVIFLDAISPTEDGDITASIVLPVDGQLLAEVITECDAALVVLDAATSVLDSRLDGDKDRAMRIGLERIARIGEETSAAVLGIVHFGKRESSDTGKLILGSIAWSQVARSVLAVARDPETEHLIISREKGNLGRPPASLAVQIVSASVSTPEGTADVGRAQWLGETDQRASDLLGASESEGRVEQNTAEAWLSDYLEENRKAPSRDVKRAARGADISERTLQRARVSLGVVVTNEGFPRVSIWSLPDSRATGSGSGARARESGTTGTTGSDQGKCKPPFGATADPRSPVVPVVPAHMREAQLGLTGATQPHPGLWRVSGEPIDDPEEN</sequence>
<evidence type="ECO:0000259" key="2">
    <source>
        <dbReference type="SMART" id="SM00382"/>
    </source>
</evidence>
<dbReference type="Gene3D" id="3.40.50.300">
    <property type="entry name" value="P-loop containing nucleotide triphosphate hydrolases"/>
    <property type="match status" value="1"/>
</dbReference>
<evidence type="ECO:0000313" key="3">
    <source>
        <dbReference type="EMBL" id="NMH98897.1"/>
    </source>
</evidence>
<feature type="compositionally biased region" description="Low complexity" evidence="1">
    <location>
        <begin position="36"/>
        <end position="49"/>
    </location>
</feature>
<evidence type="ECO:0000313" key="4">
    <source>
        <dbReference type="Proteomes" id="UP000820669"/>
    </source>
</evidence>
<dbReference type="SUPFAM" id="SSF52540">
    <property type="entry name" value="P-loop containing nucleoside triphosphate hydrolases"/>
    <property type="match status" value="1"/>
</dbReference>
<feature type="region of interest" description="Disordered" evidence="1">
    <location>
        <begin position="402"/>
        <end position="444"/>
    </location>
</feature>
<dbReference type="Proteomes" id="UP000820669">
    <property type="component" value="Unassembled WGS sequence"/>
</dbReference>
<evidence type="ECO:0000256" key="1">
    <source>
        <dbReference type="SAM" id="MobiDB-lite"/>
    </source>
</evidence>
<feature type="region of interest" description="Disordered" evidence="1">
    <location>
        <begin position="29"/>
        <end position="63"/>
    </location>
</feature>
<gene>
    <name evidence="3" type="ORF">HF526_16510</name>
</gene>
<organism evidence="3 4">
    <name type="scientific">Pseudonocardia acidicola</name>
    <dbReference type="NCBI Taxonomy" id="2724939"/>
    <lineage>
        <taxon>Bacteria</taxon>
        <taxon>Bacillati</taxon>
        <taxon>Actinomycetota</taxon>
        <taxon>Actinomycetes</taxon>
        <taxon>Pseudonocardiales</taxon>
        <taxon>Pseudonocardiaceae</taxon>
        <taxon>Pseudonocardia</taxon>
    </lineage>
</organism>
<feature type="compositionally biased region" description="Basic and acidic residues" evidence="1">
    <location>
        <begin position="53"/>
        <end position="62"/>
    </location>
</feature>
<keyword evidence="4" id="KW-1185">Reference proteome</keyword>
<reference evidence="3 4" key="1">
    <citation type="submission" date="2020-04" db="EMBL/GenBank/DDBJ databases">
        <authorList>
            <person name="Klaysubun C."/>
            <person name="Duangmal K."/>
            <person name="Lipun K."/>
        </authorList>
    </citation>
    <scope>NUCLEOTIDE SEQUENCE [LARGE SCALE GENOMIC DNA]</scope>
    <source>
        <strain evidence="3 4">K10HN5</strain>
    </source>
</reference>